<name>A0ABR3F7H6_9AGAR</name>
<reference evidence="2 3" key="1">
    <citation type="submission" date="2024-02" db="EMBL/GenBank/DDBJ databases">
        <title>A draft genome for the cacao thread blight pathogen Marasmius crinis-equi.</title>
        <authorList>
            <person name="Cohen S.P."/>
            <person name="Baruah I.K."/>
            <person name="Amoako-Attah I."/>
            <person name="Bukari Y."/>
            <person name="Meinhardt L.W."/>
            <person name="Bailey B.A."/>
        </authorList>
    </citation>
    <scope>NUCLEOTIDE SEQUENCE [LARGE SCALE GENOMIC DNA]</scope>
    <source>
        <strain evidence="2 3">GH-76</strain>
    </source>
</reference>
<dbReference type="EMBL" id="JBAHYK010000800">
    <property type="protein sequence ID" value="KAL0571217.1"/>
    <property type="molecule type" value="Genomic_DNA"/>
</dbReference>
<gene>
    <name evidence="2" type="ORF">V5O48_010740</name>
</gene>
<proteinExistence type="predicted"/>
<evidence type="ECO:0000256" key="1">
    <source>
        <dbReference type="SAM" id="MobiDB-lite"/>
    </source>
</evidence>
<evidence type="ECO:0000313" key="3">
    <source>
        <dbReference type="Proteomes" id="UP001465976"/>
    </source>
</evidence>
<keyword evidence="3" id="KW-1185">Reference proteome</keyword>
<accession>A0ABR3F7H6</accession>
<dbReference type="PANTHER" id="PTHR33099:SF7">
    <property type="entry name" value="MYND-TYPE DOMAIN-CONTAINING PROTEIN"/>
    <property type="match status" value="1"/>
</dbReference>
<protein>
    <submittedName>
        <fullName evidence="2">Uncharacterized protein</fullName>
    </submittedName>
</protein>
<sequence>MFPDQHILDIEDWENYDGKVAEDLRTDNTNTADLKRGFESAFAGELHFDGEFAHAITYSDPPNPCLNLEGLGPIGLPLNAIQADMIMKASHPGTGSERDIWSFPGDLIQIGNPQWDTWLTSTVIPSLHKSLDAPITGFHEAQLKCLSIRAPHALPISPTEDDHKNRYATLDIVLPCIHAGGAIRYSYRGQVRTIDTAPRSATSIIAVSAYSGVARKLDPLQSGHVVCLHYHLLSFDDMDAMPHLPRMEEVSNQLHSLFRRWREAIDAQANADEEDEEMEEDDGSIPQMLMYGLEHEYDDQGFKATTLRGSDRLTLAQIAPFAKAYGFALHFAETEYWEEGDGQTPQHKMFREGSRSCARFGSMPLDYDEYPDYDDFEDDRTPPEDIDMAEVGDTGFALLDTITSLDGMPVILYNDEAIGNINQDDESLTEALYVRGNPKSGQVTSEYEPTGRGATWNARVLIISPDDSPYIEFKPGDIRGFVLKALDPSVSESPTKRERTLVRRLVQWLKDVGSDYSPQDLHRVTACLRNSADRWNDAALFRRVLKACGSRSIPIIGTEGFVSAYQAFQWRHLQDPFDEALAAEQSNVVRDDVISHLLDAAREANDSVVVNWCQVQRDAFLDNLESLKASEVDWVLDQILGKLDPTAYLSETLIPRLVKTQPLDMPMWSAFLSRLHEMARGTVRSSFDRNQLCRLILSSLHRIAETIEPFPIKRTPLTATRMTYSARQRDECSIDDMLIFVESCAHCGAVRPRDTVIRRMWDSREQHDKAHRYTHPSDEYYAGLVGKVDVFVRENSQYRAFFQLFLNDALKVFFPQLSSGRSDSVKVVLRNLDDPLSTLRQHLTTDTSTKFKGNDLKDLAQWVFANYSYMASSTESRSKLNYVLETCVAGMMSDLRGQLYSSSPPSALDYLRFCFEVGLNDTAPRFLRMYITTLRAENPEYIRTTLVPLLASLPTFLAPYGFSLSTGPYSTFGAQVVQKYVRHILEAKPASHIPLSDFLAIGCGCTHCVTHLVPFFRGTQARTTISGKAKMRKHLQQYLEKTRWWGVVWQTPSNQAKLEISKPQVLIDLSIWLTKRNEAVRLLNLLGSEYYQQRALGVSYAWVLGTINGSMAPPELFNVATLSTVLPPLPPLNPILPPLATTSKRPTDATDASSKRPRWS</sequence>
<organism evidence="2 3">
    <name type="scientific">Marasmius crinis-equi</name>
    <dbReference type="NCBI Taxonomy" id="585013"/>
    <lineage>
        <taxon>Eukaryota</taxon>
        <taxon>Fungi</taxon>
        <taxon>Dikarya</taxon>
        <taxon>Basidiomycota</taxon>
        <taxon>Agaricomycotina</taxon>
        <taxon>Agaricomycetes</taxon>
        <taxon>Agaricomycetidae</taxon>
        <taxon>Agaricales</taxon>
        <taxon>Marasmiineae</taxon>
        <taxon>Marasmiaceae</taxon>
        <taxon>Marasmius</taxon>
    </lineage>
</organism>
<evidence type="ECO:0000313" key="2">
    <source>
        <dbReference type="EMBL" id="KAL0571217.1"/>
    </source>
</evidence>
<comment type="caution">
    <text evidence="2">The sequence shown here is derived from an EMBL/GenBank/DDBJ whole genome shotgun (WGS) entry which is preliminary data.</text>
</comment>
<feature type="region of interest" description="Disordered" evidence="1">
    <location>
        <begin position="1136"/>
        <end position="1160"/>
    </location>
</feature>
<dbReference type="PANTHER" id="PTHR33099">
    <property type="entry name" value="FE2OG DIOXYGENASE DOMAIN-CONTAINING PROTEIN"/>
    <property type="match status" value="1"/>
</dbReference>
<dbReference type="Proteomes" id="UP001465976">
    <property type="component" value="Unassembled WGS sequence"/>
</dbReference>